<proteinExistence type="predicted"/>
<dbReference type="AlphaFoldDB" id="A0A5H2YH87"/>
<sequence length="296" mass="32355">MSYLPGFGIHYEYHQVKVEVPRGVGLAWRRLSGVETDPIRGVGCTGVWGDIRIVWYGRTWRRLSGVLTDPIRGVGCTGGRLCRNFGRKSRSLVSGPGIGDVRNSKGFISDFGKIRAGPFTYGNASLSKFHYQARDHVTGRQQTCKAWSAINIPFSLHLCSVLNFNFTRSQAHEKGLGMATGRVHDLAVRPFDFQATARPPQAEPISAVGTIGSASVSPSDLTDLHPGAALNWPKTMFSDGGSFEATRTSSSKFSFISPPNRSSTRSLTGHRRELQEVQLARTISRRSAQDPPPGHS</sequence>
<gene>
    <name evidence="2" type="ORF">Prudu_1483S000100</name>
</gene>
<evidence type="ECO:0000313" key="2">
    <source>
        <dbReference type="EMBL" id="BBN70470.1"/>
    </source>
</evidence>
<accession>A0A5H2YH87</accession>
<feature type="compositionally biased region" description="Polar residues" evidence="1">
    <location>
        <begin position="250"/>
        <end position="267"/>
    </location>
</feature>
<reference evidence="2" key="1">
    <citation type="journal article" date="2019" name="Science">
        <title>Mutation of a bHLH transcription factor allowed almond domestication.</title>
        <authorList>
            <person name="Sanchez-Perez R."/>
            <person name="Pavan S."/>
            <person name="Mazzeo R."/>
            <person name="Moldovan C."/>
            <person name="Aiese Cigliano R."/>
            <person name="Del Cueto J."/>
            <person name="Ricciardi F."/>
            <person name="Lotti C."/>
            <person name="Ricciardi L."/>
            <person name="Dicenta F."/>
            <person name="Lopez-Marques R.L."/>
            <person name="Lindberg Moller B."/>
        </authorList>
    </citation>
    <scope>NUCLEOTIDE SEQUENCE</scope>
</reference>
<evidence type="ECO:0000256" key="1">
    <source>
        <dbReference type="SAM" id="MobiDB-lite"/>
    </source>
</evidence>
<name>A0A5H2YH87_PRUDU</name>
<dbReference type="EMBL" id="AP021820">
    <property type="protein sequence ID" value="BBN70470.1"/>
    <property type="molecule type" value="Genomic_DNA"/>
</dbReference>
<organism evidence="2">
    <name type="scientific">Prunus dulcis</name>
    <name type="common">Almond</name>
    <name type="synonym">Amygdalus dulcis</name>
    <dbReference type="NCBI Taxonomy" id="3755"/>
    <lineage>
        <taxon>Eukaryota</taxon>
        <taxon>Viridiplantae</taxon>
        <taxon>Streptophyta</taxon>
        <taxon>Embryophyta</taxon>
        <taxon>Tracheophyta</taxon>
        <taxon>Spermatophyta</taxon>
        <taxon>Magnoliopsida</taxon>
        <taxon>eudicotyledons</taxon>
        <taxon>Gunneridae</taxon>
        <taxon>Pentapetalae</taxon>
        <taxon>rosids</taxon>
        <taxon>fabids</taxon>
        <taxon>Rosales</taxon>
        <taxon>Rosaceae</taxon>
        <taxon>Amygdaloideae</taxon>
        <taxon>Amygdaleae</taxon>
        <taxon>Prunus</taxon>
    </lineage>
</organism>
<protein>
    <submittedName>
        <fullName evidence="2">Uncharacterized protein</fullName>
    </submittedName>
</protein>
<feature type="region of interest" description="Disordered" evidence="1">
    <location>
        <begin position="250"/>
        <end position="296"/>
    </location>
</feature>